<evidence type="ECO:0000313" key="1">
    <source>
        <dbReference type="EMBL" id="EER68428.1"/>
    </source>
</evidence>
<sequence length="105" mass="12437">MGNLFINIGLGTSEQSVNINSYIRNREMHKKVIFNIVSYYNELEISKVRLNVIKKQLLNLINKQWEIYFTMNNKKEAKQELIMFEKELLNLNSGLVREIPGLKKY</sequence>
<protein>
    <submittedName>
        <fullName evidence="1">Uncharacterized protein</fullName>
    </submittedName>
</protein>
<evidence type="ECO:0000313" key="2">
    <source>
        <dbReference type="Proteomes" id="UP000006004"/>
    </source>
</evidence>
<reference evidence="1" key="1">
    <citation type="submission" date="2009-01" db="EMBL/GenBank/DDBJ databases">
        <authorList>
            <person name="Fulton L."/>
            <person name="Clifton S."/>
            <person name="Chinwalla A.T."/>
            <person name="Mitreva M."/>
            <person name="Sodergren E."/>
            <person name="Weinstock G."/>
            <person name="Clifton S."/>
            <person name="Dooling D.J."/>
            <person name="Fulton B."/>
            <person name="Minx P."/>
            <person name="Pepin K.H."/>
            <person name="Johnson M."/>
            <person name="Bhonagiri V."/>
            <person name="Nash W.E."/>
            <person name="Mardis E.R."/>
            <person name="Wilson R.K."/>
        </authorList>
    </citation>
    <scope>NUCLEOTIDE SEQUENCE [LARGE SCALE GENOMIC DNA]</scope>
    <source>
        <strain evidence="1">ATCC 10379</strain>
    </source>
</reference>
<comment type="caution">
    <text evidence="1">The sequence shown here is derived from an EMBL/GenBank/DDBJ whole genome shotgun (WGS) entry which is preliminary data.</text>
</comment>
<gene>
    <name evidence="1" type="ORF">GEMHA0001_1129</name>
</gene>
<dbReference type="Proteomes" id="UP000006004">
    <property type="component" value="Unassembled WGS sequence"/>
</dbReference>
<reference evidence="1" key="2">
    <citation type="submission" date="2009-06" db="EMBL/GenBank/DDBJ databases">
        <authorList>
            <person name="Sebastian Y."/>
            <person name="Madupu R."/>
            <person name="Durkin A.S."/>
            <person name="Torralba M."/>
            <person name="Methe B."/>
            <person name="Sutton G.G."/>
            <person name="Strausberg R.L."/>
            <person name="Nelson K.E."/>
        </authorList>
    </citation>
    <scope>NUCLEOTIDE SEQUENCE [LARGE SCALE GENOMIC DNA]</scope>
    <source>
        <strain evidence="1">ATCC 10379</strain>
    </source>
</reference>
<organism evidence="1 2">
    <name type="scientific">Gemella haemolysans ATCC 10379</name>
    <dbReference type="NCBI Taxonomy" id="546270"/>
    <lineage>
        <taxon>Bacteria</taxon>
        <taxon>Bacillati</taxon>
        <taxon>Bacillota</taxon>
        <taxon>Bacilli</taxon>
        <taxon>Bacillales</taxon>
        <taxon>Gemellaceae</taxon>
        <taxon>Gemella</taxon>
    </lineage>
</organism>
<dbReference type="EMBL" id="ACDZ02000009">
    <property type="protein sequence ID" value="EER68428.1"/>
    <property type="molecule type" value="Genomic_DNA"/>
</dbReference>
<dbReference type="AlphaFoldDB" id="C5NWI9"/>
<keyword evidence="2" id="KW-1185">Reference proteome</keyword>
<name>C5NWI9_9BACL</name>
<proteinExistence type="predicted"/>
<accession>C5NWI9</accession>